<dbReference type="GO" id="GO:0005789">
    <property type="term" value="C:endoplasmic reticulum membrane"/>
    <property type="evidence" value="ECO:0007669"/>
    <property type="project" value="TreeGrafter"/>
</dbReference>
<sequence length="428" mass="49752">MKIQMLFVLCHAVLSQSHYSLLPPFLITDKSHLEIGNWTLRDSAINMKDFIRLTPSYQYISGGVCQRVPVYSDDWSFEANVSTSNKYGGFGFHFYFTETLCTSDIFNVNGLAIWINTTNTTNDEEDVYFVNSKINSNENKPKQICKIKMQQKPFLFRITKRGTRITVDSSNDFENYTTCFDQNIKNLITKGYFSFFGSTTEQVNDHDLHGINIKLLSKYKEPENDTSSTYNRKLLDSFYLIRKKEKGARRSKMPKSFHFINKSKEKEYLLDKNPTDDIIDSFPIISESIQRAEYSISIYKIKKVFAPRIRMQLEKSTMMVDLAESLMPEVQDLLKDIWAEAELSLTEIAANISMEMEKIQNEATEYAKSLIRKEDDAQFLMNLIKGSTEEVNDFPSFVLIIICGIELFAYIVFFVYQRKKTMNFKKHS</sequence>
<dbReference type="SUPFAM" id="SSF49899">
    <property type="entry name" value="Concanavalin A-like lectins/glucanases"/>
    <property type="match status" value="1"/>
</dbReference>
<dbReference type="GeneID" id="94830526"/>
<dbReference type="GO" id="GO:0005793">
    <property type="term" value="C:endoplasmic reticulum-Golgi intermediate compartment"/>
    <property type="evidence" value="ECO:0007669"/>
    <property type="project" value="TreeGrafter"/>
</dbReference>
<dbReference type="PANTHER" id="PTHR12223:SF28">
    <property type="entry name" value="LECTIN, MANNOSE BINDING 1 LIKE"/>
    <property type="match status" value="1"/>
</dbReference>
<evidence type="ECO:0000259" key="8">
    <source>
        <dbReference type="Pfam" id="PF03388"/>
    </source>
</evidence>
<reference evidence="9" key="1">
    <citation type="submission" date="2016-10" db="EMBL/GenBank/DDBJ databases">
        <authorList>
            <person name="Benchimol M."/>
            <person name="Almeida L.G."/>
            <person name="Vasconcelos A.T."/>
            <person name="Perreira-Neves A."/>
            <person name="Rosa I.A."/>
            <person name="Tasca T."/>
            <person name="Bogo M.R."/>
            <person name="de Souza W."/>
        </authorList>
    </citation>
    <scope>NUCLEOTIDE SEQUENCE [LARGE SCALE GENOMIC DNA]</scope>
    <source>
        <strain evidence="9">K</strain>
    </source>
</reference>
<accession>A0A1J4J5C8</accession>
<dbReference type="GO" id="GO:0006888">
    <property type="term" value="P:endoplasmic reticulum to Golgi vesicle-mediated transport"/>
    <property type="evidence" value="ECO:0007669"/>
    <property type="project" value="TreeGrafter"/>
</dbReference>
<dbReference type="AlphaFoldDB" id="A0A1J4J5C8"/>
<keyword evidence="2 6" id="KW-0812">Transmembrane</keyword>
<comment type="subcellular location">
    <subcellularLocation>
        <location evidence="1">Membrane</location>
        <topology evidence="1">Single-pass type I membrane protein</topology>
    </subcellularLocation>
</comment>
<evidence type="ECO:0000256" key="6">
    <source>
        <dbReference type="SAM" id="Phobius"/>
    </source>
</evidence>
<evidence type="ECO:0000256" key="7">
    <source>
        <dbReference type="SAM" id="SignalP"/>
    </source>
</evidence>
<keyword evidence="4 6" id="KW-1133">Transmembrane helix</keyword>
<feature type="signal peptide" evidence="7">
    <location>
        <begin position="1"/>
        <end position="15"/>
    </location>
</feature>
<dbReference type="Proteomes" id="UP000179807">
    <property type="component" value="Unassembled WGS sequence"/>
</dbReference>
<dbReference type="PANTHER" id="PTHR12223">
    <property type="entry name" value="VESICULAR MANNOSE-BINDING LECTIN"/>
    <property type="match status" value="1"/>
</dbReference>
<evidence type="ECO:0000313" key="10">
    <source>
        <dbReference type="Proteomes" id="UP000179807"/>
    </source>
</evidence>
<dbReference type="OrthoDB" id="270293at2759"/>
<keyword evidence="10" id="KW-1185">Reference proteome</keyword>
<evidence type="ECO:0000256" key="4">
    <source>
        <dbReference type="ARBA" id="ARBA00022989"/>
    </source>
</evidence>
<feature type="chain" id="PRO_5012723898" evidence="7">
    <location>
        <begin position="16"/>
        <end position="428"/>
    </location>
</feature>
<evidence type="ECO:0000256" key="2">
    <source>
        <dbReference type="ARBA" id="ARBA00022692"/>
    </source>
</evidence>
<keyword evidence="3 7" id="KW-0732">Signal</keyword>
<evidence type="ECO:0000256" key="5">
    <source>
        <dbReference type="ARBA" id="ARBA00023136"/>
    </source>
</evidence>
<dbReference type="InterPro" id="IPR051136">
    <property type="entry name" value="Intracellular_Lectin-GPT"/>
</dbReference>
<feature type="domain" description="L-type lectin-like" evidence="8">
    <location>
        <begin position="16"/>
        <end position="213"/>
    </location>
</feature>
<feature type="transmembrane region" description="Helical" evidence="6">
    <location>
        <begin position="394"/>
        <end position="416"/>
    </location>
</feature>
<dbReference type="EMBL" id="MLAK01001315">
    <property type="protein sequence ID" value="OHS94462.1"/>
    <property type="molecule type" value="Genomic_DNA"/>
</dbReference>
<organism evidence="9 10">
    <name type="scientific">Tritrichomonas foetus</name>
    <dbReference type="NCBI Taxonomy" id="1144522"/>
    <lineage>
        <taxon>Eukaryota</taxon>
        <taxon>Metamonada</taxon>
        <taxon>Parabasalia</taxon>
        <taxon>Tritrichomonadida</taxon>
        <taxon>Tritrichomonadidae</taxon>
        <taxon>Tritrichomonas</taxon>
    </lineage>
</organism>
<dbReference type="GO" id="GO:0000139">
    <property type="term" value="C:Golgi membrane"/>
    <property type="evidence" value="ECO:0007669"/>
    <property type="project" value="TreeGrafter"/>
</dbReference>
<dbReference type="RefSeq" id="XP_068347599.1">
    <property type="nucleotide sequence ID" value="XM_068495822.1"/>
</dbReference>
<dbReference type="InterPro" id="IPR005052">
    <property type="entry name" value="Lectin_leg"/>
</dbReference>
<dbReference type="Pfam" id="PF03388">
    <property type="entry name" value="Lectin_leg-like"/>
    <property type="match status" value="1"/>
</dbReference>
<evidence type="ECO:0000256" key="3">
    <source>
        <dbReference type="ARBA" id="ARBA00022729"/>
    </source>
</evidence>
<dbReference type="CDD" id="cd07308">
    <property type="entry name" value="lectin_leg-like"/>
    <property type="match status" value="1"/>
</dbReference>
<dbReference type="VEuPathDB" id="TrichDB:TRFO_11072"/>
<comment type="caution">
    <text evidence="9">The sequence shown here is derived from an EMBL/GenBank/DDBJ whole genome shotgun (WGS) entry which is preliminary data.</text>
</comment>
<protein>
    <submittedName>
        <fullName evidence="9">Legume-like lectin family protein</fullName>
    </submittedName>
</protein>
<gene>
    <name evidence="9" type="ORF">TRFO_11072</name>
</gene>
<evidence type="ECO:0000313" key="9">
    <source>
        <dbReference type="EMBL" id="OHS94462.1"/>
    </source>
</evidence>
<proteinExistence type="predicted"/>
<keyword evidence="5 6" id="KW-0472">Membrane</keyword>
<dbReference type="Gene3D" id="2.60.120.200">
    <property type="match status" value="1"/>
</dbReference>
<dbReference type="GO" id="GO:0030134">
    <property type="term" value="C:COPII-coated ER to Golgi transport vesicle"/>
    <property type="evidence" value="ECO:0007669"/>
    <property type="project" value="TreeGrafter"/>
</dbReference>
<dbReference type="GO" id="GO:0005537">
    <property type="term" value="F:D-mannose binding"/>
    <property type="evidence" value="ECO:0007669"/>
    <property type="project" value="TreeGrafter"/>
</dbReference>
<dbReference type="InterPro" id="IPR013320">
    <property type="entry name" value="ConA-like_dom_sf"/>
</dbReference>
<evidence type="ECO:0000256" key="1">
    <source>
        <dbReference type="ARBA" id="ARBA00004479"/>
    </source>
</evidence>
<name>A0A1J4J5C8_9EUKA</name>